<evidence type="ECO:0000313" key="2">
    <source>
        <dbReference type="EMBL" id="CAB4167019.1"/>
    </source>
</evidence>
<evidence type="ECO:0000313" key="5">
    <source>
        <dbReference type="EMBL" id="CAB4189084.1"/>
    </source>
</evidence>
<dbReference type="EMBL" id="LR797196">
    <property type="protein sequence ID" value="CAB4193128.1"/>
    <property type="molecule type" value="Genomic_DNA"/>
</dbReference>
<dbReference type="EMBL" id="LR797132">
    <property type="protein sequence ID" value="CAB4189084.1"/>
    <property type="molecule type" value="Genomic_DNA"/>
</dbReference>
<reference evidence="2" key="1">
    <citation type="submission" date="2020-04" db="EMBL/GenBank/DDBJ databases">
        <authorList>
            <person name="Chiriac C."/>
            <person name="Salcher M."/>
            <person name="Ghai R."/>
            <person name="Kavagutti S V."/>
        </authorList>
    </citation>
    <scope>NUCLEOTIDE SEQUENCE</scope>
</reference>
<gene>
    <name evidence="4" type="ORF">UFOVP1034_40</name>
    <name evidence="5" type="ORF">UFOVP1177_40</name>
    <name evidence="6" type="ORF">UFOVP1243_27</name>
    <name evidence="7" type="ORF">UFOVP1581_118</name>
    <name evidence="2" type="ORF">UFOVP854_118</name>
    <name evidence="3" type="ORF">UFOVP964_118</name>
</gene>
<dbReference type="EMBL" id="LR798433">
    <property type="protein sequence ID" value="CAB5231590.1"/>
    <property type="molecule type" value="Genomic_DNA"/>
</dbReference>
<name>A0A6J5P5D4_9CAUD</name>
<dbReference type="EMBL" id="LR796979">
    <property type="protein sequence ID" value="CAB4179161.1"/>
    <property type="molecule type" value="Genomic_DNA"/>
</dbReference>
<evidence type="ECO:0000313" key="7">
    <source>
        <dbReference type="EMBL" id="CAB5231590.1"/>
    </source>
</evidence>
<dbReference type="EMBL" id="LR796924">
    <property type="protein sequence ID" value="CAB4175076.1"/>
    <property type="molecule type" value="Genomic_DNA"/>
</dbReference>
<evidence type="ECO:0000313" key="4">
    <source>
        <dbReference type="EMBL" id="CAB4179161.1"/>
    </source>
</evidence>
<accession>A0A6J5P5D4</accession>
<evidence type="ECO:0000256" key="1">
    <source>
        <dbReference type="SAM" id="MobiDB-lite"/>
    </source>
</evidence>
<feature type="compositionally biased region" description="Basic and acidic residues" evidence="1">
    <location>
        <begin position="70"/>
        <end position="80"/>
    </location>
</feature>
<dbReference type="EMBL" id="LR796798">
    <property type="protein sequence ID" value="CAB4167019.1"/>
    <property type="molecule type" value="Genomic_DNA"/>
</dbReference>
<evidence type="ECO:0000313" key="6">
    <source>
        <dbReference type="EMBL" id="CAB4193128.1"/>
    </source>
</evidence>
<sequence>MNNEYQLSMSTYEQMNKDKQWGGQGHVYKQEPNYKGDNYQRTPPKHLVQNPHQTIKTKPTKPNPATVEAELQKEEDLWNS</sequence>
<feature type="region of interest" description="Disordered" evidence="1">
    <location>
        <begin position="17"/>
        <end position="80"/>
    </location>
</feature>
<evidence type="ECO:0000313" key="3">
    <source>
        <dbReference type="EMBL" id="CAB4175076.1"/>
    </source>
</evidence>
<organism evidence="2">
    <name type="scientific">uncultured Caudovirales phage</name>
    <dbReference type="NCBI Taxonomy" id="2100421"/>
    <lineage>
        <taxon>Viruses</taxon>
        <taxon>Duplodnaviria</taxon>
        <taxon>Heunggongvirae</taxon>
        <taxon>Uroviricota</taxon>
        <taxon>Caudoviricetes</taxon>
        <taxon>Peduoviridae</taxon>
        <taxon>Maltschvirus</taxon>
        <taxon>Maltschvirus maltsch</taxon>
    </lineage>
</organism>
<proteinExistence type="predicted"/>
<protein>
    <submittedName>
        <fullName evidence="2">Uncharacterized protein</fullName>
    </submittedName>
</protein>